<sequence length="149" mass="16664">MLFKLLQCYGASKYAAIAGDGGPNVRAAKIRLHQQFPWILNVYDPCHNLNLFLKDLGKLFKETLSLVSGIANYFGKSNYGTFHLDEERKLQGVKEGIKSHSDTRFSSSYYQVVSVHSCMNAIKKCVEAKTLKFDTAAVSALSQYVLALY</sequence>
<accession>A0ACD3A0J7</accession>
<keyword evidence="2" id="KW-1185">Reference proteome</keyword>
<evidence type="ECO:0000313" key="1">
    <source>
        <dbReference type="EMBL" id="TFK59158.1"/>
    </source>
</evidence>
<gene>
    <name evidence="1" type="ORF">BDN72DRAFT_781120</name>
</gene>
<protein>
    <submittedName>
        <fullName evidence="1">Uncharacterized protein</fullName>
    </submittedName>
</protein>
<dbReference type="Proteomes" id="UP000308600">
    <property type="component" value="Unassembled WGS sequence"/>
</dbReference>
<evidence type="ECO:0000313" key="2">
    <source>
        <dbReference type="Proteomes" id="UP000308600"/>
    </source>
</evidence>
<reference evidence="1 2" key="1">
    <citation type="journal article" date="2019" name="Nat. Ecol. Evol.">
        <title>Megaphylogeny resolves global patterns of mushroom evolution.</title>
        <authorList>
            <person name="Varga T."/>
            <person name="Krizsan K."/>
            <person name="Foldi C."/>
            <person name="Dima B."/>
            <person name="Sanchez-Garcia M."/>
            <person name="Sanchez-Ramirez S."/>
            <person name="Szollosi G.J."/>
            <person name="Szarkandi J.G."/>
            <person name="Papp V."/>
            <person name="Albert L."/>
            <person name="Andreopoulos W."/>
            <person name="Angelini C."/>
            <person name="Antonin V."/>
            <person name="Barry K.W."/>
            <person name="Bougher N.L."/>
            <person name="Buchanan P."/>
            <person name="Buyck B."/>
            <person name="Bense V."/>
            <person name="Catcheside P."/>
            <person name="Chovatia M."/>
            <person name="Cooper J."/>
            <person name="Damon W."/>
            <person name="Desjardin D."/>
            <person name="Finy P."/>
            <person name="Geml J."/>
            <person name="Haridas S."/>
            <person name="Hughes K."/>
            <person name="Justo A."/>
            <person name="Karasinski D."/>
            <person name="Kautmanova I."/>
            <person name="Kiss B."/>
            <person name="Kocsube S."/>
            <person name="Kotiranta H."/>
            <person name="LaButti K.M."/>
            <person name="Lechner B.E."/>
            <person name="Liimatainen K."/>
            <person name="Lipzen A."/>
            <person name="Lukacs Z."/>
            <person name="Mihaltcheva S."/>
            <person name="Morgado L.N."/>
            <person name="Niskanen T."/>
            <person name="Noordeloos M.E."/>
            <person name="Ohm R.A."/>
            <person name="Ortiz-Santana B."/>
            <person name="Ovrebo C."/>
            <person name="Racz N."/>
            <person name="Riley R."/>
            <person name="Savchenko A."/>
            <person name="Shiryaev A."/>
            <person name="Soop K."/>
            <person name="Spirin V."/>
            <person name="Szebenyi C."/>
            <person name="Tomsovsky M."/>
            <person name="Tulloss R.E."/>
            <person name="Uehling J."/>
            <person name="Grigoriev I.V."/>
            <person name="Vagvolgyi C."/>
            <person name="Papp T."/>
            <person name="Martin F.M."/>
            <person name="Miettinen O."/>
            <person name="Hibbett D.S."/>
            <person name="Nagy L.G."/>
        </authorList>
    </citation>
    <scope>NUCLEOTIDE SEQUENCE [LARGE SCALE GENOMIC DNA]</scope>
    <source>
        <strain evidence="1 2">NL-1719</strain>
    </source>
</reference>
<name>A0ACD3A0J7_9AGAR</name>
<organism evidence="1 2">
    <name type="scientific">Pluteus cervinus</name>
    <dbReference type="NCBI Taxonomy" id="181527"/>
    <lineage>
        <taxon>Eukaryota</taxon>
        <taxon>Fungi</taxon>
        <taxon>Dikarya</taxon>
        <taxon>Basidiomycota</taxon>
        <taxon>Agaricomycotina</taxon>
        <taxon>Agaricomycetes</taxon>
        <taxon>Agaricomycetidae</taxon>
        <taxon>Agaricales</taxon>
        <taxon>Pluteineae</taxon>
        <taxon>Pluteaceae</taxon>
        <taxon>Pluteus</taxon>
    </lineage>
</organism>
<proteinExistence type="predicted"/>
<dbReference type="EMBL" id="ML209063">
    <property type="protein sequence ID" value="TFK59158.1"/>
    <property type="molecule type" value="Genomic_DNA"/>
</dbReference>